<feature type="domain" description="Glycosyltransferase RgtA/B/C/D-like" evidence="1">
    <location>
        <begin position="84"/>
        <end position="214"/>
    </location>
</feature>
<sequence>MLTNIQATLKTHKFLLLALLFAFLNMVAIFSIFGFQKYGDSGEYIDLIHWLQGGDVQVIMARVLRPLGPFLALPFDFLGAGAGLVVQNIIFYFLVTFLIFKIIELIYQDKKQAFWASLFFVTATPVIESGLAYLTDAGAWFFYLLSLFLTLQYLKNKNDKLIILNGFLSGTGVLMKENGGLGILFFGLMILFSKEFNAKQKISKIMRFGIFFLIPIILLQFFAYRYFHFTYWDWYLRNLPGARGEGIFLSSLRYLGQLFRILGVLWIFIFIGFWREWREKNWERIKIYLALIPASFSFLLWSTSGSARAVFIFAPLGILLASYGFKKIKPLIMVSVISIMIVLNYLFVSVNQKVSFADMIYDFLKKL</sequence>
<evidence type="ECO:0000313" key="3">
    <source>
        <dbReference type="Proteomes" id="UP000178721"/>
    </source>
</evidence>
<protein>
    <recommendedName>
        <fullName evidence="1">Glycosyltransferase RgtA/B/C/D-like domain-containing protein</fullName>
    </recommendedName>
</protein>
<gene>
    <name evidence="2" type="ORF">A2654_02140</name>
</gene>
<reference evidence="2 3" key="1">
    <citation type="journal article" date="2016" name="Nat. Commun.">
        <title>Thousands of microbial genomes shed light on interconnected biogeochemical processes in an aquifer system.</title>
        <authorList>
            <person name="Anantharaman K."/>
            <person name="Brown C.T."/>
            <person name="Hug L.A."/>
            <person name="Sharon I."/>
            <person name="Castelle C.J."/>
            <person name="Probst A.J."/>
            <person name="Thomas B.C."/>
            <person name="Singh A."/>
            <person name="Wilkins M.J."/>
            <person name="Karaoz U."/>
            <person name="Brodie E.L."/>
            <person name="Williams K.H."/>
            <person name="Hubbard S.S."/>
            <person name="Banfield J.F."/>
        </authorList>
    </citation>
    <scope>NUCLEOTIDE SEQUENCE [LARGE SCALE GENOMIC DNA]</scope>
</reference>
<name>A0A1G2E2C7_9BACT</name>
<accession>A0A1G2E2C7</accession>
<dbReference type="InterPro" id="IPR038731">
    <property type="entry name" value="RgtA/B/C-like"/>
</dbReference>
<evidence type="ECO:0000259" key="1">
    <source>
        <dbReference type="Pfam" id="PF13231"/>
    </source>
</evidence>
<dbReference type="Proteomes" id="UP000178721">
    <property type="component" value="Unassembled WGS sequence"/>
</dbReference>
<dbReference type="AlphaFoldDB" id="A0A1G2E2C7"/>
<organism evidence="2 3">
    <name type="scientific">Candidatus Nealsonbacteria bacterium RIFCSPHIGHO2_01_FULL_43_31</name>
    <dbReference type="NCBI Taxonomy" id="1801665"/>
    <lineage>
        <taxon>Bacteria</taxon>
        <taxon>Candidatus Nealsoniibacteriota</taxon>
    </lineage>
</organism>
<evidence type="ECO:0000313" key="2">
    <source>
        <dbReference type="EMBL" id="OGZ19994.1"/>
    </source>
</evidence>
<dbReference type="Pfam" id="PF13231">
    <property type="entry name" value="PMT_2"/>
    <property type="match status" value="1"/>
</dbReference>
<dbReference type="EMBL" id="MHMA01000029">
    <property type="protein sequence ID" value="OGZ19994.1"/>
    <property type="molecule type" value="Genomic_DNA"/>
</dbReference>
<comment type="caution">
    <text evidence="2">The sequence shown here is derived from an EMBL/GenBank/DDBJ whole genome shotgun (WGS) entry which is preliminary data.</text>
</comment>
<proteinExistence type="predicted"/>